<protein>
    <submittedName>
        <fullName evidence="1">Uncharacterized protein</fullName>
    </submittedName>
</protein>
<dbReference type="Proteomes" id="UP000188324">
    <property type="component" value="Chromosome"/>
</dbReference>
<dbReference type="AlphaFoldDB" id="A0A1Q2CFQ3"/>
<dbReference type="STRING" id="1610493.RPIT_09235"/>
<sequence>MDLRAIQALLVDPRADPSGVALGATMLGIVPVFLLGLFGYFLFPDSESYWSTAGVAVHLLMGTFLYCAAKHLLVRLVHMSNRVTWIDDGLSLLLSAAWALRLFL</sequence>
<reference evidence="1 2" key="1">
    <citation type="journal article" date="2016" name="Int. J. Syst. Evol. Microbiol.">
        <title>Tessaracoccus flavus sp. nov., isolated from the drainage system of a lindane-producing factory.</title>
        <authorList>
            <person name="Kumari R."/>
            <person name="Singh P."/>
            <person name="Schumann P."/>
            <person name="Lal R."/>
        </authorList>
    </citation>
    <scope>NUCLEOTIDE SEQUENCE [LARGE SCALE GENOMIC DNA]</scope>
    <source>
        <strain evidence="1 2">RP1T</strain>
    </source>
</reference>
<evidence type="ECO:0000313" key="1">
    <source>
        <dbReference type="EMBL" id="AQP44946.1"/>
    </source>
</evidence>
<proteinExistence type="predicted"/>
<dbReference type="KEGG" id="tfl:RPIT_09235"/>
<organism evidence="1 2">
    <name type="scientific">Tessaracoccus flavus</name>
    <dbReference type="NCBI Taxonomy" id="1610493"/>
    <lineage>
        <taxon>Bacteria</taxon>
        <taxon>Bacillati</taxon>
        <taxon>Actinomycetota</taxon>
        <taxon>Actinomycetes</taxon>
        <taxon>Propionibacteriales</taxon>
        <taxon>Propionibacteriaceae</taxon>
        <taxon>Tessaracoccus</taxon>
    </lineage>
</organism>
<dbReference type="EMBL" id="CP019605">
    <property type="protein sequence ID" value="AQP44946.1"/>
    <property type="molecule type" value="Genomic_DNA"/>
</dbReference>
<name>A0A1Q2CFQ3_9ACTN</name>
<keyword evidence="2" id="KW-1185">Reference proteome</keyword>
<evidence type="ECO:0000313" key="2">
    <source>
        <dbReference type="Proteomes" id="UP000188324"/>
    </source>
</evidence>
<accession>A0A1Q2CFQ3</accession>
<gene>
    <name evidence="1" type="ORF">RPIT_09235</name>
</gene>